<dbReference type="Proteomes" id="UP000483672">
    <property type="component" value="Unassembled WGS sequence"/>
</dbReference>
<sequence length="178" mass="19874">MGVFTKDTADNWSKCSVTIFDCVENPLAALLPERDGQPHSGHVELSKFCVDALNRLDGVISSLNDNENRTVHRLGYTWIINSVHIDWKYRPERQFTVVFELNNAQVAFDRVFGSCALNDVVVASGDLTPDIDRWSEVSETLASDESIIQADVSWHPTGKAVLETSRITPILANLRTND</sequence>
<protein>
    <submittedName>
        <fullName evidence="1">Uncharacterized protein</fullName>
    </submittedName>
</protein>
<evidence type="ECO:0000313" key="2">
    <source>
        <dbReference type="Proteomes" id="UP000483672"/>
    </source>
</evidence>
<comment type="caution">
    <text evidence="1">The sequence shown here is derived from an EMBL/GenBank/DDBJ whole genome shotgun (WGS) entry which is preliminary data.</text>
</comment>
<name>A0A7C8QVA5_ORBOL</name>
<evidence type="ECO:0000313" key="1">
    <source>
        <dbReference type="EMBL" id="KAF3224385.1"/>
    </source>
</evidence>
<gene>
    <name evidence="1" type="ORF">TWF191_006168</name>
</gene>
<organism evidence="1 2">
    <name type="scientific">Orbilia oligospora</name>
    <name type="common">Nematode-trapping fungus</name>
    <name type="synonym">Arthrobotrys oligospora</name>
    <dbReference type="NCBI Taxonomy" id="2813651"/>
    <lineage>
        <taxon>Eukaryota</taxon>
        <taxon>Fungi</taxon>
        <taxon>Dikarya</taxon>
        <taxon>Ascomycota</taxon>
        <taxon>Pezizomycotina</taxon>
        <taxon>Orbiliomycetes</taxon>
        <taxon>Orbiliales</taxon>
        <taxon>Orbiliaceae</taxon>
        <taxon>Orbilia</taxon>
    </lineage>
</organism>
<proteinExistence type="predicted"/>
<dbReference type="AlphaFoldDB" id="A0A7C8QVA5"/>
<reference evidence="1 2" key="1">
    <citation type="submission" date="2019-06" db="EMBL/GenBank/DDBJ databases">
        <authorList>
            <person name="Palmer J.M."/>
        </authorList>
    </citation>
    <scope>NUCLEOTIDE SEQUENCE [LARGE SCALE GENOMIC DNA]</scope>
    <source>
        <strain evidence="1 2">TWF191</strain>
    </source>
</reference>
<dbReference type="EMBL" id="WIPF01000033">
    <property type="protein sequence ID" value="KAF3224385.1"/>
    <property type="molecule type" value="Genomic_DNA"/>
</dbReference>
<accession>A0A7C8QVA5</accession>